<keyword evidence="1" id="KW-0812">Transmembrane</keyword>
<feature type="transmembrane region" description="Helical" evidence="1">
    <location>
        <begin position="190"/>
        <end position="209"/>
    </location>
</feature>
<feature type="transmembrane region" description="Helical" evidence="1">
    <location>
        <begin position="32"/>
        <end position="49"/>
    </location>
</feature>
<reference evidence="2 3" key="1">
    <citation type="journal article" date="2016" name="Gut Pathog.">
        <title>Whole genome sequencing of "Faecalibaculum rodentium" ALO17, isolated from C57BL/6J laboratory mouse feces.</title>
        <authorList>
            <person name="Lim S."/>
            <person name="Chang D.H."/>
            <person name="Ahn S."/>
            <person name="Kim B.C."/>
        </authorList>
    </citation>
    <scope>NUCLEOTIDE SEQUENCE [LARGE SCALE GENOMIC DNA]</scope>
    <source>
        <strain evidence="2 3">Alo17</strain>
    </source>
</reference>
<accession>A0A140DWK2</accession>
<dbReference type="KEGG" id="fro:AALO17_18950"/>
<name>A0A140DWK2_9FIRM</name>
<feature type="transmembrane region" description="Helical" evidence="1">
    <location>
        <begin position="166"/>
        <end position="184"/>
    </location>
</feature>
<feature type="transmembrane region" description="Helical" evidence="1">
    <location>
        <begin position="96"/>
        <end position="119"/>
    </location>
</feature>
<keyword evidence="3" id="KW-1185">Reference proteome</keyword>
<keyword evidence="1" id="KW-1133">Transmembrane helix</keyword>
<dbReference type="STRING" id="1702221.AALO17_18950"/>
<dbReference type="InterPro" id="IPR010699">
    <property type="entry name" value="DUF1275"/>
</dbReference>
<dbReference type="Pfam" id="PF06912">
    <property type="entry name" value="DUF1275"/>
    <property type="match status" value="1"/>
</dbReference>
<evidence type="ECO:0000313" key="3">
    <source>
        <dbReference type="Proteomes" id="UP000069771"/>
    </source>
</evidence>
<dbReference type="PANTHER" id="PTHR37314:SF4">
    <property type="entry name" value="UPF0700 TRANSMEMBRANE PROTEIN YOAK"/>
    <property type="match status" value="1"/>
</dbReference>
<dbReference type="Proteomes" id="UP000069771">
    <property type="component" value="Chromosome"/>
</dbReference>
<protein>
    <recommendedName>
        <fullName evidence="4">DUF1275 family protein</fullName>
    </recommendedName>
</protein>
<organism evidence="2 3">
    <name type="scientific">Faecalibaculum rodentium</name>
    <dbReference type="NCBI Taxonomy" id="1702221"/>
    <lineage>
        <taxon>Bacteria</taxon>
        <taxon>Bacillati</taxon>
        <taxon>Bacillota</taxon>
        <taxon>Erysipelotrichia</taxon>
        <taxon>Erysipelotrichales</taxon>
        <taxon>Erysipelotrichaceae</taxon>
        <taxon>Faecalibaculum</taxon>
    </lineage>
</organism>
<dbReference type="GeneID" id="78478521"/>
<dbReference type="PATRIC" id="fig|1702221.3.peg.1846"/>
<proteinExistence type="predicted"/>
<keyword evidence="1" id="KW-0472">Membrane</keyword>
<sequence length="224" mass="24943">MDKESESIVLGTLLAISGGLMDAYSYILRGQVFANAQTGNILFLGIYLCSGQWREVIHYLFPVAGFTAGIFISELMHLSRLHPVHWKQTILLAEAFLLLLVPFIPLDLFANSLTSFVCGMQVQTFRKLRGHPFATTMCIGNLRSGTVSAVNWLCHREDHHLRAAGAYYYVILCFVIGAVIGNALAPVTGLFTIAGCTVLLMVSWVILHFQHRKSQHTLDELDQF</sequence>
<dbReference type="PANTHER" id="PTHR37314">
    <property type="entry name" value="SLR0142 PROTEIN"/>
    <property type="match status" value="1"/>
</dbReference>
<evidence type="ECO:0008006" key="4">
    <source>
        <dbReference type="Google" id="ProtNLM"/>
    </source>
</evidence>
<dbReference type="OrthoDB" id="7057004at2"/>
<evidence type="ECO:0000313" key="2">
    <source>
        <dbReference type="EMBL" id="AMK55029.1"/>
    </source>
</evidence>
<feature type="transmembrane region" description="Helical" evidence="1">
    <location>
        <begin position="56"/>
        <end position="76"/>
    </location>
</feature>
<gene>
    <name evidence="2" type="ORF">AALO17_18950</name>
</gene>
<evidence type="ECO:0000256" key="1">
    <source>
        <dbReference type="SAM" id="Phobius"/>
    </source>
</evidence>
<dbReference type="EMBL" id="CP011391">
    <property type="protein sequence ID" value="AMK55029.1"/>
    <property type="molecule type" value="Genomic_DNA"/>
</dbReference>
<dbReference type="AlphaFoldDB" id="A0A140DWK2"/>
<dbReference type="RefSeq" id="WP_067558188.1">
    <property type="nucleotide sequence ID" value="NZ_CP011391.1"/>
</dbReference>